<dbReference type="PANTHER" id="PTHR33156:SF26">
    <property type="entry name" value="OS12G0592200 PROTEIN"/>
    <property type="match status" value="1"/>
</dbReference>
<feature type="transmembrane region" description="Helical" evidence="1">
    <location>
        <begin position="47"/>
        <end position="67"/>
    </location>
</feature>
<keyword evidence="3" id="KW-1185">Reference proteome</keyword>
<dbReference type="InterPro" id="IPR043459">
    <property type="entry name" value="NFD6/NOXY2-like"/>
</dbReference>
<evidence type="ECO:0000256" key="1">
    <source>
        <dbReference type="SAM" id="Phobius"/>
    </source>
</evidence>
<dbReference type="EMBL" id="LR746265">
    <property type="protein sequence ID" value="CAA7390723.1"/>
    <property type="molecule type" value="Genomic_DNA"/>
</dbReference>
<name>A0A7I8K2R6_SPIIN</name>
<evidence type="ECO:0000313" key="3">
    <source>
        <dbReference type="Proteomes" id="UP000663760"/>
    </source>
</evidence>
<evidence type="ECO:0000313" key="2">
    <source>
        <dbReference type="EMBL" id="CAA7390723.1"/>
    </source>
</evidence>
<feature type="transmembrane region" description="Helical" evidence="1">
    <location>
        <begin position="87"/>
        <end position="104"/>
    </location>
</feature>
<dbReference type="Proteomes" id="UP000663760">
    <property type="component" value="Chromosome 2"/>
</dbReference>
<dbReference type="OrthoDB" id="1929591at2759"/>
<accession>A0A7I8K2R6</accession>
<protein>
    <submittedName>
        <fullName evidence="2">Uncharacterized protein</fullName>
    </submittedName>
</protein>
<gene>
    <name evidence="2" type="ORF">SI8410_02002166</name>
</gene>
<proteinExistence type="predicted"/>
<dbReference type="AlphaFoldDB" id="A0A7I8K2R6"/>
<dbReference type="PANTHER" id="PTHR33156">
    <property type="entry name" value="OS02G0230000 PROTEIN"/>
    <property type="match status" value="1"/>
</dbReference>
<organism evidence="2 3">
    <name type="scientific">Spirodela intermedia</name>
    <name type="common">Intermediate duckweed</name>
    <dbReference type="NCBI Taxonomy" id="51605"/>
    <lineage>
        <taxon>Eukaryota</taxon>
        <taxon>Viridiplantae</taxon>
        <taxon>Streptophyta</taxon>
        <taxon>Embryophyta</taxon>
        <taxon>Tracheophyta</taxon>
        <taxon>Spermatophyta</taxon>
        <taxon>Magnoliopsida</taxon>
        <taxon>Liliopsida</taxon>
        <taxon>Araceae</taxon>
        <taxon>Lemnoideae</taxon>
        <taxon>Spirodela</taxon>
    </lineage>
</organism>
<keyword evidence="1" id="KW-1133">Transmembrane helix</keyword>
<reference evidence="2" key="1">
    <citation type="submission" date="2020-02" db="EMBL/GenBank/DDBJ databases">
        <authorList>
            <person name="Scholz U."/>
            <person name="Mascher M."/>
            <person name="Fiebig A."/>
        </authorList>
    </citation>
    <scope>NUCLEOTIDE SEQUENCE</scope>
</reference>
<keyword evidence="1" id="KW-0472">Membrane</keyword>
<keyword evidence="1" id="KW-0812">Transmembrane</keyword>
<sequence>MAFRGSFSRSVYAAARSSLRSPAPAPSHRPQVPGASLLGRRRRLNVVAARPAAALGGAFSLLPLHSAVAASRLASHLSFNARACCEISQGIFFFIIIFFFFIFSL</sequence>